<dbReference type="Pfam" id="PF07676">
    <property type="entry name" value="PD40"/>
    <property type="match status" value="1"/>
</dbReference>
<evidence type="ECO:0000256" key="1">
    <source>
        <dbReference type="ARBA" id="ARBA00009820"/>
    </source>
</evidence>
<reference evidence="2" key="1">
    <citation type="submission" date="2016-10" db="EMBL/GenBank/DDBJ databases">
        <authorList>
            <person name="de Groot N.N."/>
        </authorList>
    </citation>
    <scope>NUCLEOTIDE SEQUENCE</scope>
</reference>
<dbReference type="SUPFAM" id="SSF69304">
    <property type="entry name" value="Tricorn protease N-terminal domain"/>
    <property type="match status" value="1"/>
</dbReference>
<protein>
    <submittedName>
        <fullName evidence="2">TolB protein, periplasmic protein involved in the tonb-independent uptake of group A colicins</fullName>
    </submittedName>
</protein>
<sequence>MRYLLILLFSIHLFAVDASMKIEKDVEHRSRVALMDGSAAANGQVAKILLSDLRISGHFLADSNIYKGDFSGSFIAPGLKSKEYIIKYRYTVQSGAALEIRLLKASDGTQLFEKRYALSNVKKMPFLIHKAVYDINRVLKYPDIGWINRYVVFSRYTAPKRSEILLADYTFTYQKIIIRGGLNLFPKWADKAQKSFYYTSYAGLIPTLNKINIYTGSKSRVASSEGMIICSDVSSNGGKILLTMAPQGQADIYEMSLFTGSKVRVTKFNGIDVSGKYLGDESSIVFVSNRLGYANIFKKSIRSEAVQQVVFHGRNNNAVDAYGDKIVYVSRESSNAFGNNRFNLYLTSANGGMTRPLTTTGSNQFPRFSTDGSVILYIKQRGGSSSIGYINLESSQSLLFPLHGSKIQSIDW</sequence>
<dbReference type="PANTHER" id="PTHR36842:SF1">
    <property type="entry name" value="PROTEIN TOLB"/>
    <property type="match status" value="1"/>
</dbReference>
<dbReference type="InterPro" id="IPR011042">
    <property type="entry name" value="6-blade_b-propeller_TolB-like"/>
</dbReference>
<dbReference type="EMBL" id="FPHL01000044">
    <property type="protein sequence ID" value="SFV66619.1"/>
    <property type="molecule type" value="Genomic_DNA"/>
</dbReference>
<proteinExistence type="inferred from homology"/>
<accession>A0A1W1CLH6</accession>
<dbReference type="NCBIfam" id="NF003124">
    <property type="entry name" value="PRK04043.1"/>
    <property type="match status" value="1"/>
</dbReference>
<dbReference type="PANTHER" id="PTHR36842">
    <property type="entry name" value="PROTEIN TOLB HOMOLOG"/>
    <property type="match status" value="1"/>
</dbReference>
<evidence type="ECO:0000313" key="2">
    <source>
        <dbReference type="EMBL" id="SFV66619.1"/>
    </source>
</evidence>
<comment type="similarity">
    <text evidence="1">Belongs to the TolB family.</text>
</comment>
<dbReference type="Gene3D" id="2.120.10.30">
    <property type="entry name" value="TolB, C-terminal domain"/>
    <property type="match status" value="1"/>
</dbReference>
<organism evidence="2">
    <name type="scientific">hydrothermal vent metagenome</name>
    <dbReference type="NCBI Taxonomy" id="652676"/>
    <lineage>
        <taxon>unclassified sequences</taxon>
        <taxon>metagenomes</taxon>
        <taxon>ecological metagenomes</taxon>
    </lineage>
</organism>
<dbReference type="InterPro" id="IPR011659">
    <property type="entry name" value="WD40"/>
</dbReference>
<dbReference type="AlphaFoldDB" id="A0A1W1CLH6"/>
<gene>
    <name evidence="2" type="ORF">MNB_SV-10-844</name>
</gene>
<name>A0A1W1CLH6_9ZZZZ</name>